<dbReference type="Proteomes" id="UP000223913">
    <property type="component" value="Unassembled WGS sequence"/>
</dbReference>
<name>A0A2D0MXB9_FLAN2</name>
<evidence type="ECO:0000313" key="2">
    <source>
        <dbReference type="Proteomes" id="UP000223913"/>
    </source>
</evidence>
<dbReference type="AlphaFoldDB" id="A0A2D0MXB9"/>
<sequence>MSEKSQNNPAIIGKKQGVPIYKVNPSVPDPNCISKKKKVHYGDEQRGFIVDSGSGEIISVGGAGFYEFEEVDNTKFVKLFLAGVKQAAGLSKSGLTLFEIVYRELQEKPGEDKVMLSYYTASEHAPGMTTRTYQRGLRELLNKEFLFRSPSDGVFFVNIRFMFNGDRLAFVKGYRRKGAAVQAELDLDAAVIQNNNTIKNTPPQ</sequence>
<gene>
    <name evidence="1" type="ORF">CRP01_39700</name>
</gene>
<keyword evidence="2" id="KW-1185">Reference proteome</keyword>
<proteinExistence type="predicted"/>
<accession>A0A2D0MXB9</accession>
<dbReference type="OrthoDB" id="3015044at2"/>
<organism evidence="1 2">
    <name type="scientific">Flavilitoribacter nigricans (strain ATCC 23147 / DSM 23189 / NBRC 102662 / NCIMB 1420 / SS-2)</name>
    <name type="common">Lewinella nigricans</name>
    <dbReference type="NCBI Taxonomy" id="1122177"/>
    <lineage>
        <taxon>Bacteria</taxon>
        <taxon>Pseudomonadati</taxon>
        <taxon>Bacteroidota</taxon>
        <taxon>Saprospiria</taxon>
        <taxon>Saprospirales</taxon>
        <taxon>Lewinellaceae</taxon>
        <taxon>Flavilitoribacter</taxon>
    </lineage>
</organism>
<evidence type="ECO:0000313" key="1">
    <source>
        <dbReference type="EMBL" id="PHN00922.1"/>
    </source>
</evidence>
<comment type="caution">
    <text evidence="1">The sequence shown here is derived from an EMBL/GenBank/DDBJ whole genome shotgun (WGS) entry which is preliminary data.</text>
</comment>
<dbReference type="EMBL" id="PDUD01000069">
    <property type="protein sequence ID" value="PHN00922.1"/>
    <property type="molecule type" value="Genomic_DNA"/>
</dbReference>
<protein>
    <recommendedName>
        <fullName evidence="3">Plasmid replication protein RepL domain-containing protein</fullName>
    </recommendedName>
</protein>
<dbReference type="RefSeq" id="WP_099155661.1">
    <property type="nucleotide sequence ID" value="NZ_PDUD01000069.1"/>
</dbReference>
<evidence type="ECO:0008006" key="3">
    <source>
        <dbReference type="Google" id="ProtNLM"/>
    </source>
</evidence>
<reference evidence="1 2" key="1">
    <citation type="submission" date="2017-10" db="EMBL/GenBank/DDBJ databases">
        <title>The draft genome sequence of Lewinella nigricans NBRC 102662.</title>
        <authorList>
            <person name="Wang K."/>
        </authorList>
    </citation>
    <scope>NUCLEOTIDE SEQUENCE [LARGE SCALE GENOMIC DNA]</scope>
    <source>
        <strain evidence="1 2">NBRC 102662</strain>
    </source>
</reference>